<dbReference type="SUPFAM" id="SSF49899">
    <property type="entry name" value="Concanavalin A-like lectins/glucanases"/>
    <property type="match status" value="1"/>
</dbReference>
<evidence type="ECO:0000313" key="4">
    <source>
        <dbReference type="EMBL" id="OHX66195.1"/>
    </source>
</evidence>
<dbReference type="InterPro" id="IPR026444">
    <property type="entry name" value="Secre_tail"/>
</dbReference>
<accession>A0A1S1YZ98</accession>
<proteinExistence type="inferred from homology"/>
<dbReference type="InterPro" id="IPR000757">
    <property type="entry name" value="Beta-glucanase-like"/>
</dbReference>
<keyword evidence="2" id="KW-0732">Signal</keyword>
<feature type="signal peptide" evidence="2">
    <location>
        <begin position="1"/>
        <end position="19"/>
    </location>
</feature>
<keyword evidence="5" id="KW-1185">Reference proteome</keyword>
<dbReference type="EMBL" id="JRYR02000001">
    <property type="protein sequence ID" value="OHX66195.1"/>
    <property type="molecule type" value="Genomic_DNA"/>
</dbReference>
<sequence>MKKYYFLFYLLLNTSIIFAQSDCYELVWSDEFDVNGAPDPNKWGYDIGGDGWGNNEDQYYTDKLTNAQVIDGKLVITARKENYGGKAYTSARLISKGKGDWLYGKVVVRAKLPSGQGTWPAIWMLPTDWEYGGWPASGEIDIMEHVGYDPNVVHGTVHTEAYNHMNNTQRGEKVTIDDATSAYHDYVLEWNEDGLQVGYDDQMYFTFPKRGTYKEWPFDKRFHLLLNIAIGGFWGGAGGPTDDTALPAKMEVEYVRVYQKKVGEISLDGASIIEKNTKYTYLLKGMDGNVTWTVPEGITILSGQGTSTIEVEIAENAETGEIKAEVEGNCQTYQATKEVKVVVGKPQGESINFPAILDENIQWFKSENFSSQFEIKKEGENSVLVKFDIEDPSTNPYIEYHFDNIYDFTEHNNFSINIKNAEGKEPDALRVELLDGNGNTLSNDFVRWYSSNLNTDCNLWRYTHTFTSAPSQVAGIRVYVNYGIFSSAKVGGLVIEDVVFSTSEMQEESMTNNGDCGGLDTIITSLSPDKKEVNIYPNPISNGQKLIVGEAVELQFFNLLGRKVLEGYSTNGEFLIKDLERGHYILTLKSENNRVYKKILVE</sequence>
<dbReference type="InterPro" id="IPR050546">
    <property type="entry name" value="Glycosyl_Hydrlase_16"/>
</dbReference>
<feature type="chain" id="PRO_5010386460" description="GH16 domain-containing protein" evidence="2">
    <location>
        <begin position="20"/>
        <end position="602"/>
    </location>
</feature>
<dbReference type="OrthoDB" id="9776255at2"/>
<dbReference type="AlphaFoldDB" id="A0A1S1YZ98"/>
<comment type="caution">
    <text evidence="4">The sequence shown here is derived from an EMBL/GenBank/DDBJ whole genome shotgun (WGS) entry which is preliminary data.</text>
</comment>
<dbReference type="Gene3D" id="2.60.120.200">
    <property type="match status" value="1"/>
</dbReference>
<dbReference type="Pfam" id="PF18962">
    <property type="entry name" value="Por_Secre_tail"/>
    <property type="match status" value="1"/>
</dbReference>
<dbReference type="STRING" id="915059.NH26_07440"/>
<dbReference type="NCBIfam" id="TIGR04183">
    <property type="entry name" value="Por_Secre_tail"/>
    <property type="match status" value="1"/>
</dbReference>
<dbReference type="InterPro" id="IPR045829">
    <property type="entry name" value="PKD_6"/>
</dbReference>
<organism evidence="4 5">
    <name type="scientific">Flammeovirga pacifica</name>
    <dbReference type="NCBI Taxonomy" id="915059"/>
    <lineage>
        <taxon>Bacteria</taxon>
        <taxon>Pseudomonadati</taxon>
        <taxon>Bacteroidota</taxon>
        <taxon>Cytophagia</taxon>
        <taxon>Cytophagales</taxon>
        <taxon>Flammeovirgaceae</taxon>
        <taxon>Flammeovirga</taxon>
    </lineage>
</organism>
<dbReference type="CDD" id="cd08023">
    <property type="entry name" value="GH16_laminarinase_like"/>
    <property type="match status" value="1"/>
</dbReference>
<evidence type="ECO:0000313" key="5">
    <source>
        <dbReference type="Proteomes" id="UP000179797"/>
    </source>
</evidence>
<gene>
    <name evidence="4" type="ORF">NH26_07440</name>
</gene>
<dbReference type="PANTHER" id="PTHR10963">
    <property type="entry name" value="GLYCOSYL HYDROLASE-RELATED"/>
    <property type="match status" value="1"/>
</dbReference>
<dbReference type="GO" id="GO:0005975">
    <property type="term" value="P:carbohydrate metabolic process"/>
    <property type="evidence" value="ECO:0007669"/>
    <property type="project" value="InterPro"/>
</dbReference>
<feature type="domain" description="GH16" evidence="3">
    <location>
        <begin position="32"/>
        <end position="263"/>
    </location>
</feature>
<dbReference type="RefSeq" id="WP_071397111.1">
    <property type="nucleotide sequence ID" value="NZ_JRYR02000001.1"/>
</dbReference>
<comment type="similarity">
    <text evidence="1">Belongs to the glycosyl hydrolase 16 family.</text>
</comment>
<evidence type="ECO:0000256" key="1">
    <source>
        <dbReference type="ARBA" id="ARBA00006865"/>
    </source>
</evidence>
<dbReference type="Pfam" id="PF19408">
    <property type="entry name" value="PKD_6"/>
    <property type="match status" value="1"/>
</dbReference>
<dbReference type="PANTHER" id="PTHR10963:SF55">
    <property type="entry name" value="GLYCOSIDE HYDROLASE FAMILY 16 PROTEIN"/>
    <property type="match status" value="1"/>
</dbReference>
<dbReference type="PROSITE" id="PS51762">
    <property type="entry name" value="GH16_2"/>
    <property type="match status" value="1"/>
</dbReference>
<dbReference type="Proteomes" id="UP000179797">
    <property type="component" value="Unassembled WGS sequence"/>
</dbReference>
<dbReference type="GO" id="GO:0004553">
    <property type="term" value="F:hydrolase activity, hydrolyzing O-glycosyl compounds"/>
    <property type="evidence" value="ECO:0007669"/>
    <property type="project" value="InterPro"/>
</dbReference>
<dbReference type="InterPro" id="IPR013320">
    <property type="entry name" value="ConA-like_dom_sf"/>
</dbReference>
<evidence type="ECO:0000259" key="3">
    <source>
        <dbReference type="PROSITE" id="PS51762"/>
    </source>
</evidence>
<name>A0A1S1YZ98_FLAPC</name>
<evidence type="ECO:0000256" key="2">
    <source>
        <dbReference type="SAM" id="SignalP"/>
    </source>
</evidence>
<dbReference type="Pfam" id="PF00722">
    <property type="entry name" value="Glyco_hydro_16"/>
    <property type="match status" value="1"/>
</dbReference>
<reference evidence="4 5" key="1">
    <citation type="journal article" date="2012" name="Int. J. Syst. Evol. Microbiol.">
        <title>Flammeovirga pacifica sp. nov., isolated from deep-sea sediment.</title>
        <authorList>
            <person name="Xu H."/>
            <person name="Fu Y."/>
            <person name="Yang N."/>
            <person name="Ding Z."/>
            <person name="Lai Q."/>
            <person name="Zeng R."/>
        </authorList>
    </citation>
    <scope>NUCLEOTIDE SEQUENCE [LARGE SCALE GENOMIC DNA]</scope>
    <source>
        <strain evidence="5">DSM 24597 / LMG 26175 / WPAGA1</strain>
    </source>
</reference>
<protein>
    <recommendedName>
        <fullName evidence="3">GH16 domain-containing protein</fullName>
    </recommendedName>
</protein>